<dbReference type="EMBL" id="JAAHFQ010000677">
    <property type="protein sequence ID" value="NER30928.1"/>
    <property type="molecule type" value="Genomic_DNA"/>
</dbReference>
<proteinExistence type="inferred from homology"/>
<dbReference type="GO" id="GO:0005829">
    <property type="term" value="C:cytosol"/>
    <property type="evidence" value="ECO:0007669"/>
    <property type="project" value="TreeGrafter"/>
</dbReference>
<feature type="domain" description="Metalloprotease TldD/E N-terminal" evidence="5">
    <location>
        <begin position="47"/>
        <end position="107"/>
    </location>
</feature>
<sequence>MPPTLLLSRELPTLEYTSTPDRFDQTWEAPLSTLLGLGRAAGADFIEFFLERINYISCLAEDDTITSISPRLSTGAGVRVFRGVADCYVSTNDLSFAGLKAALEKGLSIMGLQLPNPNAYVPEINLELLRDYATAKGKDIWLSQCTSMQEMGEVLLHANAKLNLKANHVQSRRATYFRDWQEVLVAASDGTFARDVRLTQSVGYNLLCADGANRSSISKRLGSTSDPNFLHNWQYEADAEEVAQSAGKMLYA</sequence>
<dbReference type="InterPro" id="IPR002510">
    <property type="entry name" value="Metalloprtase-TldD/E_N"/>
</dbReference>
<dbReference type="InterPro" id="IPR035068">
    <property type="entry name" value="TldD/PmbA_N"/>
</dbReference>
<dbReference type="AlphaFoldDB" id="A0A6B3NNX7"/>
<gene>
    <name evidence="7" type="ORF">F6J89_25730</name>
</gene>
<comment type="similarity">
    <text evidence="1">Belongs to the peptidase U62 family.</text>
</comment>
<dbReference type="Pfam" id="PF19290">
    <property type="entry name" value="PmbA_TldD_2nd"/>
    <property type="match status" value="1"/>
</dbReference>
<dbReference type="GO" id="GO:0006508">
    <property type="term" value="P:proteolysis"/>
    <property type="evidence" value="ECO:0007669"/>
    <property type="project" value="UniProtKB-KW"/>
</dbReference>
<dbReference type="PANTHER" id="PTHR30624:SF4">
    <property type="entry name" value="METALLOPROTEASE TLDD"/>
    <property type="match status" value="1"/>
</dbReference>
<dbReference type="InterPro" id="IPR051463">
    <property type="entry name" value="Peptidase_U62_metallo"/>
</dbReference>
<protein>
    <submittedName>
        <fullName evidence="7">Uncharacterized protein</fullName>
    </submittedName>
</protein>
<dbReference type="Pfam" id="PF01523">
    <property type="entry name" value="PmbA_TldD_1st"/>
    <property type="match status" value="1"/>
</dbReference>
<name>A0A6B3NNX7_9CYAN</name>
<organism evidence="7">
    <name type="scientific">Symploca sp. SIO1C4</name>
    <dbReference type="NCBI Taxonomy" id="2607765"/>
    <lineage>
        <taxon>Bacteria</taxon>
        <taxon>Bacillati</taxon>
        <taxon>Cyanobacteriota</taxon>
        <taxon>Cyanophyceae</taxon>
        <taxon>Coleofasciculales</taxon>
        <taxon>Coleofasciculaceae</taxon>
        <taxon>Symploca</taxon>
    </lineage>
</organism>
<evidence type="ECO:0000256" key="3">
    <source>
        <dbReference type="ARBA" id="ARBA00022801"/>
    </source>
</evidence>
<dbReference type="PANTHER" id="PTHR30624">
    <property type="entry name" value="UNCHARACTERIZED PROTEIN TLDD AND PMBA"/>
    <property type="match status" value="1"/>
</dbReference>
<evidence type="ECO:0000259" key="6">
    <source>
        <dbReference type="Pfam" id="PF19290"/>
    </source>
</evidence>
<accession>A0A6B3NNX7</accession>
<evidence type="ECO:0000256" key="4">
    <source>
        <dbReference type="ARBA" id="ARBA00023049"/>
    </source>
</evidence>
<dbReference type="InterPro" id="IPR036059">
    <property type="entry name" value="TldD/PmbA_sf"/>
</dbReference>
<evidence type="ECO:0000256" key="1">
    <source>
        <dbReference type="ARBA" id="ARBA00005836"/>
    </source>
</evidence>
<dbReference type="Gene3D" id="3.30.2290.10">
    <property type="entry name" value="PmbA/TldD superfamily"/>
    <property type="match status" value="1"/>
</dbReference>
<evidence type="ECO:0000313" key="7">
    <source>
        <dbReference type="EMBL" id="NER30928.1"/>
    </source>
</evidence>
<dbReference type="GO" id="GO:0008237">
    <property type="term" value="F:metallopeptidase activity"/>
    <property type="evidence" value="ECO:0007669"/>
    <property type="project" value="UniProtKB-KW"/>
</dbReference>
<feature type="domain" description="Metalloprotease TldD/E central" evidence="6">
    <location>
        <begin position="156"/>
        <end position="250"/>
    </location>
</feature>
<evidence type="ECO:0000259" key="5">
    <source>
        <dbReference type="Pfam" id="PF01523"/>
    </source>
</evidence>
<reference evidence="7" key="1">
    <citation type="submission" date="2019-11" db="EMBL/GenBank/DDBJ databases">
        <title>Genomic insights into an expanded diversity of filamentous marine cyanobacteria reveals the extraordinary biosynthetic potential of Moorea and Okeania.</title>
        <authorList>
            <person name="Ferreira Leao T."/>
            <person name="Wang M."/>
            <person name="Moss N."/>
            <person name="Da Silva R."/>
            <person name="Sanders J."/>
            <person name="Nurk S."/>
            <person name="Gurevich A."/>
            <person name="Humphrey G."/>
            <person name="Reher R."/>
            <person name="Zhu Q."/>
            <person name="Belda-Ferre P."/>
            <person name="Glukhov E."/>
            <person name="Rex R."/>
            <person name="Dorrestein P.C."/>
            <person name="Knight R."/>
            <person name="Pevzner P."/>
            <person name="Gerwick W.H."/>
            <person name="Gerwick L."/>
        </authorList>
    </citation>
    <scope>NUCLEOTIDE SEQUENCE</scope>
    <source>
        <strain evidence="7">SIO1C4</strain>
    </source>
</reference>
<evidence type="ECO:0000256" key="2">
    <source>
        <dbReference type="ARBA" id="ARBA00022670"/>
    </source>
</evidence>
<dbReference type="SUPFAM" id="SSF111283">
    <property type="entry name" value="Putative modulator of DNA gyrase, PmbA/TldD"/>
    <property type="match status" value="1"/>
</dbReference>
<keyword evidence="2" id="KW-0645">Protease</keyword>
<feature type="non-terminal residue" evidence="7">
    <location>
        <position position="252"/>
    </location>
</feature>
<comment type="caution">
    <text evidence="7">The sequence shown here is derived from an EMBL/GenBank/DDBJ whole genome shotgun (WGS) entry which is preliminary data.</text>
</comment>
<dbReference type="InterPro" id="IPR045570">
    <property type="entry name" value="Metalloprtase-TldD/E_cen_dom"/>
</dbReference>
<keyword evidence="4" id="KW-0482">Metalloprotease</keyword>
<keyword evidence="3" id="KW-0378">Hydrolase</keyword>